<keyword evidence="3" id="KW-1185">Reference proteome</keyword>
<feature type="region of interest" description="Disordered" evidence="1">
    <location>
        <begin position="351"/>
        <end position="372"/>
    </location>
</feature>
<accession>A0A2J6QK73</accession>
<protein>
    <submittedName>
        <fullName evidence="2">Uncharacterized protein</fullName>
    </submittedName>
</protein>
<evidence type="ECO:0000256" key="1">
    <source>
        <dbReference type="SAM" id="MobiDB-lite"/>
    </source>
</evidence>
<feature type="region of interest" description="Disordered" evidence="1">
    <location>
        <begin position="272"/>
        <end position="296"/>
    </location>
</feature>
<proteinExistence type="predicted"/>
<sequence>MDISRPHSPVRSHLATTTSINWHALFSNKNNMTSRLLGGLDTFKNVHHNEAKAGLPHIFANTPITTPEESIFNLVKGQLSIVQTPAEQTNFRNLGELALIHALIDDLSDRLIHYRKIEDEHFKPGLYHAQICEGARPKTCKMKNRNTCSWKLVLIWPFSKTIPPPAAQEIPDLRVTNHHGNVYSLEEVLPELDAQDFKEHVQNREEWGEFMEEYLSKIYGADSAWRHEREMHFRQWKEEIEGENEENTHNEEIEFKQIKGFIPMDPILEEPEDVTSENETSDDNTSGDQMTSSDIPANYDQSFQETLDGNALIDDSSGTENIIYKADLATIRRMTETFDTPIQSVSHFATDSEEDNLEAMPQKETRRGKWTRGMSERFEDLLRRIGRKLKKEGKGKGKKREVQYTAK</sequence>
<evidence type="ECO:0000313" key="3">
    <source>
        <dbReference type="Proteomes" id="UP000235672"/>
    </source>
</evidence>
<dbReference type="OrthoDB" id="3540711at2759"/>
<feature type="compositionally biased region" description="Polar residues" evidence="1">
    <location>
        <begin position="283"/>
        <end position="296"/>
    </location>
</feature>
<evidence type="ECO:0000313" key="2">
    <source>
        <dbReference type="EMBL" id="PMD26653.1"/>
    </source>
</evidence>
<dbReference type="Proteomes" id="UP000235672">
    <property type="component" value="Unassembled WGS sequence"/>
</dbReference>
<name>A0A2J6QK73_9HELO</name>
<feature type="compositionally biased region" description="Acidic residues" evidence="1">
    <location>
        <begin position="272"/>
        <end position="282"/>
    </location>
</feature>
<reference evidence="2 3" key="1">
    <citation type="submission" date="2016-05" db="EMBL/GenBank/DDBJ databases">
        <title>A degradative enzymes factory behind the ericoid mycorrhizal symbiosis.</title>
        <authorList>
            <consortium name="DOE Joint Genome Institute"/>
            <person name="Martino E."/>
            <person name="Morin E."/>
            <person name="Grelet G."/>
            <person name="Kuo A."/>
            <person name="Kohler A."/>
            <person name="Daghino S."/>
            <person name="Barry K."/>
            <person name="Choi C."/>
            <person name="Cichocki N."/>
            <person name="Clum A."/>
            <person name="Copeland A."/>
            <person name="Hainaut M."/>
            <person name="Haridas S."/>
            <person name="Labutti K."/>
            <person name="Lindquist E."/>
            <person name="Lipzen A."/>
            <person name="Khouja H.-R."/>
            <person name="Murat C."/>
            <person name="Ohm R."/>
            <person name="Olson A."/>
            <person name="Spatafora J."/>
            <person name="Veneault-Fourrey C."/>
            <person name="Henrissat B."/>
            <person name="Grigoriev I."/>
            <person name="Martin F."/>
            <person name="Perotto S."/>
        </authorList>
    </citation>
    <scope>NUCLEOTIDE SEQUENCE [LARGE SCALE GENOMIC DNA]</scope>
    <source>
        <strain evidence="2 3">UAMH 7357</strain>
    </source>
</reference>
<gene>
    <name evidence="2" type="ORF">NA56DRAFT_729962</name>
</gene>
<dbReference type="AlphaFoldDB" id="A0A2J6QK73"/>
<organism evidence="2 3">
    <name type="scientific">Hyaloscypha hepaticicola</name>
    <dbReference type="NCBI Taxonomy" id="2082293"/>
    <lineage>
        <taxon>Eukaryota</taxon>
        <taxon>Fungi</taxon>
        <taxon>Dikarya</taxon>
        <taxon>Ascomycota</taxon>
        <taxon>Pezizomycotina</taxon>
        <taxon>Leotiomycetes</taxon>
        <taxon>Helotiales</taxon>
        <taxon>Hyaloscyphaceae</taxon>
        <taxon>Hyaloscypha</taxon>
    </lineage>
</organism>
<dbReference type="EMBL" id="KZ613467">
    <property type="protein sequence ID" value="PMD26653.1"/>
    <property type="molecule type" value="Genomic_DNA"/>
</dbReference>